<dbReference type="EMBL" id="JACWZY010000002">
    <property type="protein sequence ID" value="MBD2699840.1"/>
    <property type="molecule type" value="Genomic_DNA"/>
</dbReference>
<reference evidence="2" key="1">
    <citation type="submission" date="2020-09" db="EMBL/GenBank/DDBJ databases">
        <authorList>
            <person name="Kim M.K."/>
        </authorList>
    </citation>
    <scope>NUCLEOTIDE SEQUENCE</scope>
    <source>
        <strain evidence="2">BT702</strain>
    </source>
</reference>
<protein>
    <submittedName>
        <fullName evidence="2">Uncharacterized protein</fullName>
    </submittedName>
</protein>
<evidence type="ECO:0000313" key="2">
    <source>
        <dbReference type="EMBL" id="MBD2699840.1"/>
    </source>
</evidence>
<dbReference type="RefSeq" id="WP_190885679.1">
    <property type="nucleotide sequence ID" value="NZ_JACWZY010000002.1"/>
</dbReference>
<evidence type="ECO:0000313" key="3">
    <source>
        <dbReference type="Proteomes" id="UP000598820"/>
    </source>
</evidence>
<dbReference type="AlphaFoldDB" id="A0A927ARJ0"/>
<comment type="caution">
    <text evidence="2">The sequence shown here is derived from an EMBL/GenBank/DDBJ whole genome shotgun (WGS) entry which is preliminary data.</text>
</comment>
<proteinExistence type="predicted"/>
<feature type="transmembrane region" description="Helical" evidence="1">
    <location>
        <begin position="73"/>
        <end position="92"/>
    </location>
</feature>
<feature type="transmembrane region" description="Helical" evidence="1">
    <location>
        <begin position="6"/>
        <end position="23"/>
    </location>
</feature>
<accession>A0A927ARJ0</accession>
<keyword evidence="1" id="KW-0812">Transmembrane</keyword>
<organism evidence="2 3">
    <name type="scientific">Spirosoma profusum</name>
    <dbReference type="NCBI Taxonomy" id="2771354"/>
    <lineage>
        <taxon>Bacteria</taxon>
        <taxon>Pseudomonadati</taxon>
        <taxon>Bacteroidota</taxon>
        <taxon>Cytophagia</taxon>
        <taxon>Cytophagales</taxon>
        <taxon>Cytophagaceae</taxon>
        <taxon>Spirosoma</taxon>
    </lineage>
</organism>
<keyword evidence="1" id="KW-1133">Transmembrane helix</keyword>
<feature type="transmembrane region" description="Helical" evidence="1">
    <location>
        <begin position="35"/>
        <end position="53"/>
    </location>
</feature>
<name>A0A927ARJ0_9BACT</name>
<keyword evidence="3" id="KW-1185">Reference proteome</keyword>
<sequence>MISASWMLLTIIIILLTILAISYKGFDNKPSVRLGIAGTFFALMLPLLSYLFLYSISEGDKSIRDFDRWEKAAQVATAYAAFISIIASVIIYRESRKINISQTIVVLFEKFRDDRFDHIRKEAWQTRYKWKDNDYKAKSIKAYFESNLTGIIDAKEREAVLALKKELRYVRDILEFYNGLIPYKEDATTLRQCRYFFYDWWRPFLYEFAEQCDKYYKPTINLSSQKFDNQQYLSITSYTLTLNQLDKIFGFEKIPTDFEFHD</sequence>
<gene>
    <name evidence="2" type="ORF">IC229_04280</name>
</gene>
<keyword evidence="1" id="KW-0472">Membrane</keyword>
<dbReference type="Proteomes" id="UP000598820">
    <property type="component" value="Unassembled WGS sequence"/>
</dbReference>
<evidence type="ECO:0000256" key="1">
    <source>
        <dbReference type="SAM" id="Phobius"/>
    </source>
</evidence>